<dbReference type="GO" id="GO:0003682">
    <property type="term" value="F:chromatin binding"/>
    <property type="evidence" value="ECO:0007669"/>
    <property type="project" value="TreeGrafter"/>
</dbReference>
<reference evidence="9" key="1">
    <citation type="journal article" date="2023" name="bioRxiv">
        <title>Improved chromosome-level genome assembly for marigold (Tagetes erecta).</title>
        <authorList>
            <person name="Jiang F."/>
            <person name="Yuan L."/>
            <person name="Wang S."/>
            <person name="Wang H."/>
            <person name="Xu D."/>
            <person name="Wang A."/>
            <person name="Fan W."/>
        </authorList>
    </citation>
    <scope>NUCLEOTIDE SEQUENCE</scope>
    <source>
        <strain evidence="9">WSJ</strain>
        <tissue evidence="9">Leaf</tissue>
    </source>
</reference>
<evidence type="ECO:0000256" key="1">
    <source>
        <dbReference type="ARBA" id="ARBA00004123"/>
    </source>
</evidence>
<accession>A0AAD8L0W4</accession>
<evidence type="ECO:0000313" key="9">
    <source>
        <dbReference type="EMBL" id="KAK1432697.1"/>
    </source>
</evidence>
<evidence type="ECO:0000259" key="7">
    <source>
        <dbReference type="Pfam" id="PF04824"/>
    </source>
</evidence>
<dbReference type="GO" id="GO:0008278">
    <property type="term" value="C:cohesin complex"/>
    <property type="evidence" value="ECO:0007669"/>
    <property type="project" value="InterPro"/>
</dbReference>
<dbReference type="FunFam" id="1.10.10.580:FF:000002">
    <property type="entry name" value="Sister chromatid cohesion 1 protein 4"/>
    <property type="match status" value="1"/>
</dbReference>
<dbReference type="Pfam" id="PF04825">
    <property type="entry name" value="Rad21_Rec8_N"/>
    <property type="match status" value="1"/>
</dbReference>
<dbReference type="InterPro" id="IPR006909">
    <property type="entry name" value="Rad21/Rec8_C_eu"/>
</dbReference>
<name>A0AAD8L0W4_TARER</name>
<keyword evidence="5" id="KW-0539">Nucleus</keyword>
<dbReference type="EMBL" id="JAUHHV010000002">
    <property type="protein sequence ID" value="KAK1432697.1"/>
    <property type="molecule type" value="Genomic_DNA"/>
</dbReference>
<keyword evidence="3" id="KW-0131">Cell cycle</keyword>
<evidence type="ECO:0000256" key="5">
    <source>
        <dbReference type="ARBA" id="ARBA00023242"/>
    </source>
</evidence>
<evidence type="ECO:0000256" key="2">
    <source>
        <dbReference type="ARBA" id="ARBA00009870"/>
    </source>
</evidence>
<dbReference type="InterPro" id="IPR023093">
    <property type="entry name" value="ScpA-like_C"/>
</dbReference>
<dbReference type="CDD" id="cd21793">
    <property type="entry name" value="Rad21_Rec8_M_AtSYN1-like"/>
    <property type="match status" value="1"/>
</dbReference>
<protein>
    <recommendedName>
        <fullName evidence="11">Sister chromatid cohesion 1 protein 2</fullName>
    </recommendedName>
</protein>
<dbReference type="GO" id="GO:0007062">
    <property type="term" value="P:sister chromatid cohesion"/>
    <property type="evidence" value="ECO:0007669"/>
    <property type="project" value="InterPro"/>
</dbReference>
<keyword evidence="4" id="KW-0159">Chromosome partition</keyword>
<comment type="similarity">
    <text evidence="2">Belongs to the rad21 family.</text>
</comment>
<dbReference type="SUPFAM" id="SSF46785">
    <property type="entry name" value="Winged helix' DNA-binding domain"/>
    <property type="match status" value="1"/>
</dbReference>
<dbReference type="Proteomes" id="UP001229421">
    <property type="component" value="Unassembled WGS sequence"/>
</dbReference>
<dbReference type="AlphaFoldDB" id="A0AAD8L0W4"/>
<dbReference type="PANTHER" id="PTHR12585">
    <property type="entry name" value="SCC1 / RAD21 FAMILY MEMBER"/>
    <property type="match status" value="1"/>
</dbReference>
<proteinExistence type="inferred from homology"/>
<keyword evidence="3" id="KW-0132">Cell division</keyword>
<evidence type="ECO:0008006" key="11">
    <source>
        <dbReference type="Google" id="ProtNLM"/>
    </source>
</evidence>
<dbReference type="InterPro" id="IPR036390">
    <property type="entry name" value="WH_DNA-bd_sf"/>
</dbReference>
<comment type="subunit">
    <text evidence="6">Component of the cohesin complex.</text>
</comment>
<dbReference type="GO" id="GO:0007059">
    <property type="term" value="P:chromosome segregation"/>
    <property type="evidence" value="ECO:0007669"/>
    <property type="project" value="UniProtKB-KW"/>
</dbReference>
<evidence type="ECO:0000313" key="10">
    <source>
        <dbReference type="Proteomes" id="UP001229421"/>
    </source>
</evidence>
<evidence type="ECO:0000256" key="6">
    <source>
        <dbReference type="ARBA" id="ARBA00064543"/>
    </source>
</evidence>
<dbReference type="Pfam" id="PF04824">
    <property type="entry name" value="Rad21_Rec8"/>
    <property type="match status" value="1"/>
</dbReference>
<dbReference type="GO" id="GO:1990414">
    <property type="term" value="P:replication-born double-strand break repair via sister chromatid exchange"/>
    <property type="evidence" value="ECO:0007669"/>
    <property type="project" value="TreeGrafter"/>
</dbReference>
<comment type="caution">
    <text evidence="9">The sequence shown here is derived from an EMBL/GenBank/DDBJ whole genome shotgun (WGS) entry which is preliminary data.</text>
</comment>
<gene>
    <name evidence="9" type="ORF">QVD17_09595</name>
</gene>
<feature type="domain" description="Rad21/Rec8-like protein N-terminal" evidence="8">
    <location>
        <begin position="5"/>
        <end position="102"/>
    </location>
</feature>
<feature type="domain" description="Rad21/Rec8-like protein C-terminal eukaryotic" evidence="7">
    <location>
        <begin position="556"/>
        <end position="609"/>
    </location>
</feature>
<keyword evidence="3" id="KW-0498">Mitosis</keyword>
<keyword evidence="10" id="KW-1185">Reference proteome</keyword>
<dbReference type="PANTHER" id="PTHR12585:SF73">
    <property type="entry name" value="SISTER CHROMATID COHESION 1 PROTEIN 2"/>
    <property type="match status" value="1"/>
</dbReference>
<organism evidence="9 10">
    <name type="scientific">Tagetes erecta</name>
    <name type="common">African marigold</name>
    <dbReference type="NCBI Taxonomy" id="13708"/>
    <lineage>
        <taxon>Eukaryota</taxon>
        <taxon>Viridiplantae</taxon>
        <taxon>Streptophyta</taxon>
        <taxon>Embryophyta</taxon>
        <taxon>Tracheophyta</taxon>
        <taxon>Spermatophyta</taxon>
        <taxon>Magnoliopsida</taxon>
        <taxon>eudicotyledons</taxon>
        <taxon>Gunneridae</taxon>
        <taxon>Pentapetalae</taxon>
        <taxon>asterids</taxon>
        <taxon>campanulids</taxon>
        <taxon>Asterales</taxon>
        <taxon>Asteraceae</taxon>
        <taxon>Asteroideae</taxon>
        <taxon>Heliantheae alliance</taxon>
        <taxon>Tageteae</taxon>
        <taxon>Tagetes</taxon>
    </lineage>
</organism>
<sequence length="615" mass="68974">MGMISKQLLTGKNKTDLGHVWLAAYFPKRINKQLVEQTNITSSVDNILVDQFPVVTYRILGYLLLGVARIYSKKVEYLLIDCNHSLNEMKLFSEGRKKVDINVGGMCLPESSSQRSKLKAVDVSSSESSRRKTSNTFVEAMRAQFSSISLPEHFELDAFDLEVVEDDSSNDHVKPHLELVLHDASENYQMASHTFGEDHASASTSAMITNYSIDPETSVEKSRHRFFLEERLDPMVLCESDEELDLDSLPLVELEPGLNNRIDFSDMMSEGVNDSDKQPEKECTTTAQTVVSEMTSVDNITLKPSPNKSQLSVTINITPQSKAPVVSGEYKSDLMAVRTPASREHVRAPRKRKCVYDDHIVVPNKVYATWVSNPHDLLRKRRTPTNVLDQKEHRSFDDFLQPIIPINVGFPADNKSVISANELVVVEEVEETVEPPISKLNVLGPLTLHKIPEETETEVVAPPTPVTQSTSLRFSEIRETSKANQVGPTSSCESGERVLFPIRNVDMNEIQREEGPSSLGEVNQENVAVAENWSAVTKSIAAYLHTSFVHKKERGEEEAVNLSQVLKQKTKKESASFFYQMLVLKTGGYIDVKQEKPYGKICVKQSPKLREVFGE</sequence>
<evidence type="ECO:0000256" key="4">
    <source>
        <dbReference type="ARBA" id="ARBA00022829"/>
    </source>
</evidence>
<evidence type="ECO:0000256" key="3">
    <source>
        <dbReference type="ARBA" id="ARBA00022776"/>
    </source>
</evidence>
<comment type="subcellular location">
    <subcellularLocation>
        <location evidence="1">Nucleus</location>
    </subcellularLocation>
</comment>
<dbReference type="InterPro" id="IPR039781">
    <property type="entry name" value="Rad21/Rec8-like"/>
</dbReference>
<evidence type="ECO:0000259" key="8">
    <source>
        <dbReference type="Pfam" id="PF04825"/>
    </source>
</evidence>
<dbReference type="Gene3D" id="1.10.10.580">
    <property type="entry name" value="Structural maintenance of chromosome 1. Chain E"/>
    <property type="match status" value="1"/>
</dbReference>
<dbReference type="GO" id="GO:0005634">
    <property type="term" value="C:nucleus"/>
    <property type="evidence" value="ECO:0007669"/>
    <property type="project" value="UniProtKB-SubCell"/>
</dbReference>
<dbReference type="InterPro" id="IPR006910">
    <property type="entry name" value="Rad21_Rec8_N"/>
</dbReference>